<feature type="compositionally biased region" description="Acidic residues" evidence="1">
    <location>
        <begin position="1"/>
        <end position="10"/>
    </location>
</feature>
<proteinExistence type="predicted"/>
<evidence type="ECO:0000313" key="2">
    <source>
        <dbReference type="EMBL" id="QIW95189.1"/>
    </source>
</evidence>
<gene>
    <name evidence="2" type="ORF">AMS68_000707</name>
</gene>
<keyword evidence="3" id="KW-1185">Reference proteome</keyword>
<dbReference type="OrthoDB" id="5397846at2759"/>
<organism evidence="2 3">
    <name type="scientific">Peltaster fructicola</name>
    <dbReference type="NCBI Taxonomy" id="286661"/>
    <lineage>
        <taxon>Eukaryota</taxon>
        <taxon>Fungi</taxon>
        <taxon>Dikarya</taxon>
        <taxon>Ascomycota</taxon>
        <taxon>Pezizomycotina</taxon>
        <taxon>Dothideomycetes</taxon>
        <taxon>Dothideomycetes incertae sedis</taxon>
        <taxon>Peltaster</taxon>
    </lineage>
</organism>
<dbReference type="EMBL" id="CP051139">
    <property type="protein sequence ID" value="QIW95189.1"/>
    <property type="molecule type" value="Genomic_DNA"/>
</dbReference>
<reference evidence="2 3" key="1">
    <citation type="journal article" date="2016" name="Sci. Rep.">
        <title>Peltaster fructicola genome reveals evolution from an invasive phytopathogen to an ectophytic parasite.</title>
        <authorList>
            <person name="Xu C."/>
            <person name="Chen H."/>
            <person name="Gleason M.L."/>
            <person name="Xu J.R."/>
            <person name="Liu H."/>
            <person name="Zhang R."/>
            <person name="Sun G."/>
        </authorList>
    </citation>
    <scope>NUCLEOTIDE SEQUENCE [LARGE SCALE GENOMIC DNA]</scope>
    <source>
        <strain evidence="2 3">LNHT1506</strain>
    </source>
</reference>
<dbReference type="AlphaFoldDB" id="A0A6H0XL11"/>
<sequence length="429" mass="49190">MLPQEDESEDMADKHVQPQQAIELDQSSHEDPLDLSFDIEDDRSNSQSERQTYSRMMYAHTQRQMANGALPSYRRCMRDFHSARLEMQFQPAQLALNSSSAAAPGEVMEPVMLPSEVIASILEYLLIIPEGIELCPEPFTWESRFEYSGPPTYYLNGTLIEPVYARAFQYQLDRINKALSPNLGPLFVSRQFSFEALRILYGKNEFRFTNKAGWLGLSSFLHQIGPHNQKRLRKITVAHPRWTEMPESLSDVRRFIRGVTGYAEMKHRPRVALFEGGNGLLYPTLWFNKTQLDRRLTRPFEQLSEIGNLTHLRIAFPSYAHEEGIEALSTLVDKSKFRKLEITIMRKGDPDLAMYGGLSAEKLAGSEQLRKLDCSWEEVRMEWDGTYDLQESKNKIQELDAPTLSSSTCSHVLFNRIVADDLFECSGSI</sequence>
<protein>
    <recommendedName>
        <fullName evidence="4">F-box domain-containing protein</fullName>
    </recommendedName>
</protein>
<accession>A0A6H0XL11</accession>
<feature type="region of interest" description="Disordered" evidence="1">
    <location>
        <begin position="1"/>
        <end position="51"/>
    </location>
</feature>
<evidence type="ECO:0000313" key="3">
    <source>
        <dbReference type="Proteomes" id="UP000503462"/>
    </source>
</evidence>
<evidence type="ECO:0000256" key="1">
    <source>
        <dbReference type="SAM" id="MobiDB-lite"/>
    </source>
</evidence>
<name>A0A6H0XL11_9PEZI</name>
<evidence type="ECO:0008006" key="4">
    <source>
        <dbReference type="Google" id="ProtNLM"/>
    </source>
</evidence>
<dbReference type="Proteomes" id="UP000503462">
    <property type="component" value="Chromosome 1"/>
</dbReference>